<dbReference type="PANTHER" id="PTHR34223">
    <property type="entry name" value="OS11G0201299 PROTEIN"/>
    <property type="match status" value="1"/>
</dbReference>
<dbReference type="PANTHER" id="PTHR34223:SF111">
    <property type="entry name" value="F-BOX DOMAIN CONTAINING PROTEIN, EXPRESSED"/>
    <property type="match status" value="1"/>
</dbReference>
<dbReference type="InterPro" id="IPR036047">
    <property type="entry name" value="F-box-like_dom_sf"/>
</dbReference>
<gene>
    <name evidence="1" type="ORF">EJB05_28866</name>
</gene>
<evidence type="ECO:0000313" key="2">
    <source>
        <dbReference type="Proteomes" id="UP000324897"/>
    </source>
</evidence>
<evidence type="ECO:0000313" key="1">
    <source>
        <dbReference type="EMBL" id="TVU26327.1"/>
    </source>
</evidence>
<proteinExistence type="predicted"/>
<comment type="caution">
    <text evidence="1">The sequence shown here is derived from an EMBL/GenBank/DDBJ whole genome shotgun (WGS) entry which is preliminary data.</text>
</comment>
<dbReference type="SUPFAM" id="SSF81383">
    <property type="entry name" value="F-box domain"/>
    <property type="match status" value="1"/>
</dbReference>
<dbReference type="AlphaFoldDB" id="A0A5J9UT75"/>
<dbReference type="Proteomes" id="UP000324897">
    <property type="component" value="Chromosome 2"/>
</dbReference>
<dbReference type="InterPro" id="IPR053197">
    <property type="entry name" value="F-box_SCFL_complex_component"/>
</dbReference>
<dbReference type="InterPro" id="IPR032675">
    <property type="entry name" value="LRR_dom_sf"/>
</dbReference>
<sequence length="559" mass="64090">MPPRRKNKKLKGSAAAADGGEDRISDLHDDLLRRVLCFLPAHEAVRMLSSRWREVWKFTHILRFTKAETWGSAARFNKFVNDMLSFRDLTPLEEFVFKTYLFRPQMTSDAFGNREEPVRLCRELDPVCFGAELAPLEEFVFKTYLFRPLLTSNAFFNKVEPVRYAEAWIQHALIRDVKVLRVLVNSRDRILVLNTPFVSQHLKTLELKTTVLGGCSMDFSRCPALKDLEMTDCKIKTHKILSQSLRRLCFNRCKFSDSICTRIVAPNLLSLRLDVRHGSRVPLLGSMPLLVTAYVYLGNCSRDRSWHNKFEQCDSDTCIDCYGNHAGSNSCVLLESLSNVTDLELAAYNIHRYRHLGVAIFKNDMQLAPTFNMLKTLVLSRLVGASEVHQLINFLRHAPVLKKISLELFEEHEYVAEIEESCRLLEERLLPSDHLKIIQVSCSRGKDGRFDKLVKFMDTCSRTVQAGLLASMLDDAPVSESEMILQRRLHHHGAKQAEHFLIKWNCGPPASLAIWESNPGRIMYCPPVTTTATENFEVKQSSKRIRKPNSLYPASLWIK</sequence>
<dbReference type="EMBL" id="RWGY01000013">
    <property type="protein sequence ID" value="TVU26327.1"/>
    <property type="molecule type" value="Genomic_DNA"/>
</dbReference>
<dbReference type="OrthoDB" id="612216at2759"/>
<dbReference type="Gramene" id="TVU26327">
    <property type="protein sequence ID" value="TVU26327"/>
    <property type="gene ID" value="EJB05_28866"/>
</dbReference>
<dbReference type="SUPFAM" id="SSF52058">
    <property type="entry name" value="L domain-like"/>
    <property type="match status" value="1"/>
</dbReference>
<accession>A0A5J9UT75</accession>
<name>A0A5J9UT75_9POAL</name>
<protein>
    <recommendedName>
        <fullName evidence="3">F-box domain-containing protein</fullName>
    </recommendedName>
</protein>
<reference evidence="1 2" key="1">
    <citation type="journal article" date="2019" name="Sci. Rep.">
        <title>A high-quality genome of Eragrostis curvula grass provides insights into Poaceae evolution and supports new strategies to enhance forage quality.</title>
        <authorList>
            <person name="Carballo J."/>
            <person name="Santos B.A.C.M."/>
            <person name="Zappacosta D."/>
            <person name="Garbus I."/>
            <person name="Selva J.P."/>
            <person name="Gallo C.A."/>
            <person name="Diaz A."/>
            <person name="Albertini E."/>
            <person name="Caccamo M."/>
            <person name="Echenique V."/>
        </authorList>
    </citation>
    <scope>NUCLEOTIDE SEQUENCE [LARGE SCALE GENOMIC DNA]</scope>
    <source>
        <strain evidence="2">cv. Victoria</strain>
        <tissue evidence="1">Leaf</tissue>
    </source>
</reference>
<evidence type="ECO:0008006" key="3">
    <source>
        <dbReference type="Google" id="ProtNLM"/>
    </source>
</evidence>
<dbReference type="Gene3D" id="3.80.10.10">
    <property type="entry name" value="Ribonuclease Inhibitor"/>
    <property type="match status" value="1"/>
</dbReference>
<organism evidence="1 2">
    <name type="scientific">Eragrostis curvula</name>
    <name type="common">weeping love grass</name>
    <dbReference type="NCBI Taxonomy" id="38414"/>
    <lineage>
        <taxon>Eukaryota</taxon>
        <taxon>Viridiplantae</taxon>
        <taxon>Streptophyta</taxon>
        <taxon>Embryophyta</taxon>
        <taxon>Tracheophyta</taxon>
        <taxon>Spermatophyta</taxon>
        <taxon>Magnoliopsida</taxon>
        <taxon>Liliopsida</taxon>
        <taxon>Poales</taxon>
        <taxon>Poaceae</taxon>
        <taxon>PACMAD clade</taxon>
        <taxon>Chloridoideae</taxon>
        <taxon>Eragrostideae</taxon>
        <taxon>Eragrostidinae</taxon>
        <taxon>Eragrostis</taxon>
    </lineage>
</organism>
<keyword evidence="2" id="KW-1185">Reference proteome</keyword>